<name>A0ABR3MEF5_9TELE</name>
<sequence length="174" mass="19216">MCCFSRGFPATRVHSRRLHLSTPEESKAETGSEKQNRESSVCEAIEPEHFFKNVVASVMYSESVYFSVEGCFLLSINTLSPVRMREREYDDVSVGLLALKHTSSGFSVVLYCFKLSPDLPGPVSDSHVGRVETLCNDTVPQKLLNLSPPSPPPISPLLQCANLLLLDRVQTVTA</sequence>
<protein>
    <submittedName>
        <fullName evidence="2">Uncharacterized protein</fullName>
    </submittedName>
</protein>
<evidence type="ECO:0000256" key="1">
    <source>
        <dbReference type="SAM" id="MobiDB-lite"/>
    </source>
</evidence>
<proteinExistence type="predicted"/>
<accession>A0ABR3MEF5</accession>
<feature type="region of interest" description="Disordered" evidence="1">
    <location>
        <begin position="16"/>
        <end position="40"/>
    </location>
</feature>
<dbReference type="Proteomes" id="UP001558613">
    <property type="component" value="Unassembled WGS sequence"/>
</dbReference>
<evidence type="ECO:0000313" key="2">
    <source>
        <dbReference type="EMBL" id="KAL1262960.1"/>
    </source>
</evidence>
<keyword evidence="3" id="KW-1185">Reference proteome</keyword>
<evidence type="ECO:0000313" key="3">
    <source>
        <dbReference type="Proteomes" id="UP001558613"/>
    </source>
</evidence>
<dbReference type="EMBL" id="JAYMGO010000013">
    <property type="protein sequence ID" value="KAL1262960.1"/>
    <property type="molecule type" value="Genomic_DNA"/>
</dbReference>
<comment type="caution">
    <text evidence="2">The sequence shown here is derived from an EMBL/GenBank/DDBJ whole genome shotgun (WGS) entry which is preliminary data.</text>
</comment>
<organism evidence="2 3">
    <name type="scientific">Cirrhinus molitorella</name>
    <name type="common">mud carp</name>
    <dbReference type="NCBI Taxonomy" id="172907"/>
    <lineage>
        <taxon>Eukaryota</taxon>
        <taxon>Metazoa</taxon>
        <taxon>Chordata</taxon>
        <taxon>Craniata</taxon>
        <taxon>Vertebrata</taxon>
        <taxon>Euteleostomi</taxon>
        <taxon>Actinopterygii</taxon>
        <taxon>Neopterygii</taxon>
        <taxon>Teleostei</taxon>
        <taxon>Ostariophysi</taxon>
        <taxon>Cypriniformes</taxon>
        <taxon>Cyprinidae</taxon>
        <taxon>Labeoninae</taxon>
        <taxon>Labeonini</taxon>
        <taxon>Cirrhinus</taxon>
    </lineage>
</organism>
<feature type="compositionally biased region" description="Basic and acidic residues" evidence="1">
    <location>
        <begin position="22"/>
        <end position="37"/>
    </location>
</feature>
<reference evidence="2 3" key="1">
    <citation type="submission" date="2023-09" db="EMBL/GenBank/DDBJ databases">
        <authorList>
            <person name="Wang M."/>
        </authorList>
    </citation>
    <scope>NUCLEOTIDE SEQUENCE [LARGE SCALE GENOMIC DNA]</scope>
    <source>
        <strain evidence="2">GT-2023</strain>
        <tissue evidence="2">Liver</tissue>
    </source>
</reference>
<gene>
    <name evidence="2" type="ORF">QQF64_005699</name>
</gene>